<sequence>MRVILELLRIIVIVALLGGFLGYLIRTIYSEIGINIDKHGWTALFGIFILLFVLYRNKMQFSGWYKGKGREKLPRGATQLLLSGSILLILLPVILSELN</sequence>
<feature type="transmembrane region" description="Helical" evidence="1">
    <location>
        <begin position="38"/>
        <end position="55"/>
    </location>
</feature>
<gene>
    <name evidence="2" type="ORF">DFP95_1502</name>
</gene>
<evidence type="ECO:0000256" key="1">
    <source>
        <dbReference type="SAM" id="Phobius"/>
    </source>
</evidence>
<evidence type="ECO:0000313" key="2">
    <source>
        <dbReference type="EMBL" id="RED51104.1"/>
    </source>
</evidence>
<accession>A0A3D9HNN1</accession>
<organism evidence="2 3">
    <name type="scientific">Cohnella lupini</name>
    <dbReference type="NCBI Taxonomy" id="1294267"/>
    <lineage>
        <taxon>Bacteria</taxon>
        <taxon>Bacillati</taxon>
        <taxon>Bacillota</taxon>
        <taxon>Bacilli</taxon>
        <taxon>Bacillales</taxon>
        <taxon>Paenibacillaceae</taxon>
        <taxon>Cohnella</taxon>
    </lineage>
</organism>
<protein>
    <submittedName>
        <fullName evidence="2">Uncharacterized protein</fullName>
    </submittedName>
</protein>
<dbReference type="Proteomes" id="UP000256869">
    <property type="component" value="Unassembled WGS sequence"/>
</dbReference>
<feature type="transmembrane region" description="Helical" evidence="1">
    <location>
        <begin position="7"/>
        <end position="26"/>
    </location>
</feature>
<name>A0A3D9HNN1_9BACL</name>
<comment type="caution">
    <text evidence="2">The sequence shown here is derived from an EMBL/GenBank/DDBJ whole genome shotgun (WGS) entry which is preliminary data.</text>
</comment>
<keyword evidence="1" id="KW-1133">Transmembrane helix</keyword>
<reference evidence="2 3" key="1">
    <citation type="submission" date="2018-07" db="EMBL/GenBank/DDBJ databases">
        <title>Genomic Encyclopedia of Type Strains, Phase III (KMG-III): the genomes of soil and plant-associated and newly described type strains.</title>
        <authorList>
            <person name="Whitman W."/>
        </authorList>
    </citation>
    <scope>NUCLEOTIDE SEQUENCE [LARGE SCALE GENOMIC DNA]</scope>
    <source>
        <strain evidence="2 3">CECT 8236</strain>
    </source>
</reference>
<keyword evidence="1" id="KW-0472">Membrane</keyword>
<proteinExistence type="predicted"/>
<feature type="transmembrane region" description="Helical" evidence="1">
    <location>
        <begin position="76"/>
        <end position="95"/>
    </location>
</feature>
<evidence type="ECO:0000313" key="3">
    <source>
        <dbReference type="Proteomes" id="UP000256869"/>
    </source>
</evidence>
<keyword evidence="1" id="KW-0812">Transmembrane</keyword>
<dbReference type="EMBL" id="QRDY01000050">
    <property type="protein sequence ID" value="RED51104.1"/>
    <property type="molecule type" value="Genomic_DNA"/>
</dbReference>
<dbReference type="AlphaFoldDB" id="A0A3D9HNN1"/>
<keyword evidence="3" id="KW-1185">Reference proteome</keyword>
<dbReference type="OrthoDB" id="2428268at2"/>